<keyword evidence="1" id="KW-1133">Transmembrane helix</keyword>
<protein>
    <submittedName>
        <fullName evidence="2">Uncharacterized protein</fullName>
    </submittedName>
</protein>
<feature type="transmembrane region" description="Helical" evidence="1">
    <location>
        <begin position="95"/>
        <end position="114"/>
    </location>
</feature>
<keyword evidence="3" id="KW-1185">Reference proteome</keyword>
<feature type="transmembrane region" description="Helical" evidence="1">
    <location>
        <begin position="45"/>
        <end position="68"/>
    </location>
</feature>
<gene>
    <name evidence="2" type="ORF">F7731_24835</name>
</gene>
<keyword evidence="1" id="KW-0812">Transmembrane</keyword>
<feature type="transmembrane region" description="Helical" evidence="1">
    <location>
        <begin position="12"/>
        <end position="33"/>
    </location>
</feature>
<comment type="caution">
    <text evidence="2">The sequence shown here is derived from an EMBL/GenBank/DDBJ whole genome shotgun (WGS) entry which is preliminary data.</text>
</comment>
<evidence type="ECO:0000256" key="1">
    <source>
        <dbReference type="SAM" id="Phobius"/>
    </source>
</evidence>
<sequence length="467" mass="53243">MTLVWKNVTLLFNVLAFICSIPTVFLLWFVSSLNVTLNSGSENSAYIKVTAAAIYFLFVNVILTVLLIKKKAVKSKKAENQQDLSVVNENIKFKYISFAFLFASIGILVFRTIYADDREILFTKGHLESEFYLFYFFTFLFTVLATAFIISLKNRKLTKVTTAVLGALFAIVMILNLLIKPNDYAALSREEKEGFLEQSSEYLEELSPEGIEVSNVKYNKSELGGKHIRVVFNYTINDCESKSCGPYKFDSDYHIKNAALINLTDSGQKMASDGQTIESENNKNANIVIKQKESVIEKEEKEVFIEIGNEADIKEQVVNLIEEDYDFSTNNGLPTRPNNHFDRLKFTKHRIGDYKKLLSIDANDFYDYIKSVSEYSHSDATEFVLYPLGTSFGKIAIEVSPEGYVVKGYAFKTVDSRARFVFELANGKTFTGVLERDHHFRADRVWVTVEDEGTSEYKKGEFIQVKY</sequence>
<feature type="transmembrane region" description="Helical" evidence="1">
    <location>
        <begin position="134"/>
        <end position="153"/>
    </location>
</feature>
<dbReference type="AlphaFoldDB" id="A0A6L3UZX8"/>
<accession>A0A6L3UZX8</accession>
<evidence type="ECO:0000313" key="3">
    <source>
        <dbReference type="Proteomes" id="UP000481030"/>
    </source>
</evidence>
<evidence type="ECO:0000313" key="2">
    <source>
        <dbReference type="EMBL" id="KAB2328649.1"/>
    </source>
</evidence>
<organism evidence="2 3">
    <name type="scientific">Cytobacillus depressus</name>
    <dbReference type="NCBI Taxonomy" id="1602942"/>
    <lineage>
        <taxon>Bacteria</taxon>
        <taxon>Bacillati</taxon>
        <taxon>Bacillota</taxon>
        <taxon>Bacilli</taxon>
        <taxon>Bacillales</taxon>
        <taxon>Bacillaceae</taxon>
        <taxon>Cytobacillus</taxon>
    </lineage>
</organism>
<feature type="transmembrane region" description="Helical" evidence="1">
    <location>
        <begin position="160"/>
        <end position="179"/>
    </location>
</feature>
<name>A0A6L3UZX8_9BACI</name>
<reference evidence="2 3" key="1">
    <citation type="journal article" date="2016" name="Antonie Van Leeuwenhoek">
        <title>Bacillus depressus sp. nov., isolated from soil of a sunflower field.</title>
        <authorList>
            <person name="Wei X."/>
            <person name="Xin D."/>
            <person name="Xin Y."/>
            <person name="Zhang H."/>
            <person name="Wang T."/>
            <person name="Zhang J."/>
        </authorList>
    </citation>
    <scope>NUCLEOTIDE SEQUENCE [LARGE SCALE GENOMIC DNA]</scope>
    <source>
        <strain evidence="2 3">BZ1</strain>
    </source>
</reference>
<dbReference type="Proteomes" id="UP000481030">
    <property type="component" value="Unassembled WGS sequence"/>
</dbReference>
<proteinExistence type="predicted"/>
<dbReference type="EMBL" id="WBOS01000026">
    <property type="protein sequence ID" value="KAB2328649.1"/>
    <property type="molecule type" value="Genomic_DNA"/>
</dbReference>
<keyword evidence="1" id="KW-0472">Membrane</keyword>